<dbReference type="Pfam" id="PF09393">
    <property type="entry name" value="DUF2001"/>
    <property type="match status" value="1"/>
</dbReference>
<comment type="caution">
    <text evidence="1">The sequence shown here is derived from an EMBL/GenBank/DDBJ whole genome shotgun (WGS) entry which is preliminary data.</text>
</comment>
<dbReference type="EMBL" id="JAHBFV010000006">
    <property type="protein sequence ID" value="MBZ6015398.1"/>
    <property type="molecule type" value="Genomic_DNA"/>
</dbReference>
<organism evidence="1 2">
    <name type="scientific">Leuconostoc gelidum subsp. gelidum</name>
    <dbReference type="NCBI Taxonomy" id="1607839"/>
    <lineage>
        <taxon>Bacteria</taxon>
        <taxon>Bacillati</taxon>
        <taxon>Bacillota</taxon>
        <taxon>Bacilli</taxon>
        <taxon>Lactobacillales</taxon>
        <taxon>Lactobacillaceae</taxon>
        <taxon>Leuconostoc</taxon>
        <taxon>Leuconostoc gelidum group</taxon>
    </lineage>
</organism>
<gene>
    <name evidence="1" type="ORF">KII88_02445</name>
</gene>
<dbReference type="RefSeq" id="WP_089896386.1">
    <property type="nucleotide sequence ID" value="NZ_JAHBFV010000006.1"/>
</dbReference>
<evidence type="ECO:0000313" key="2">
    <source>
        <dbReference type="Proteomes" id="UP000727071"/>
    </source>
</evidence>
<dbReference type="AlphaFoldDB" id="A0AB35FXU3"/>
<sequence length="158" mass="17291">MANQVILNQQDTINSKEGMVVVKIDGKNYPFIEATEVSAQVDFNKEDVQRLGTRFKGSKVTSVEGTGTINGYLVSSIWVSDVLENYKNTGVLPEMSLTVTVEDKTSAVGKQVIVLTGFMIDTVPLFALASDDGVMMGETDFTFDDYQMTNKFAGPKRA</sequence>
<evidence type="ECO:0000313" key="1">
    <source>
        <dbReference type="EMBL" id="MBZ6015398.1"/>
    </source>
</evidence>
<dbReference type="Proteomes" id="UP000727071">
    <property type="component" value="Unassembled WGS sequence"/>
</dbReference>
<dbReference type="Gene3D" id="2.30.110.40">
    <property type="entry name" value="Phage tail tube protein"/>
    <property type="match status" value="1"/>
</dbReference>
<dbReference type="InterPro" id="IPR018989">
    <property type="entry name" value="DUF2001"/>
</dbReference>
<proteinExistence type="predicted"/>
<protein>
    <submittedName>
        <fullName evidence="1">Phage tail protein</fullName>
    </submittedName>
</protein>
<accession>A0AB35FXU3</accession>
<dbReference type="InterPro" id="IPR038628">
    <property type="entry name" value="XkdM-like_sf"/>
</dbReference>
<dbReference type="SUPFAM" id="SSF69279">
    <property type="entry name" value="Phage tail proteins"/>
    <property type="match status" value="1"/>
</dbReference>
<name>A0AB35FXU3_LEUGE</name>
<reference evidence="1" key="1">
    <citation type="submission" date="2021-05" db="EMBL/GenBank/DDBJ databases">
        <title>Pangenome of Leuconostoc gelidum warrants species status for Leuconostoc gelidum subsp. gasicomitatum.</title>
        <authorList>
            <person name="Johansson P."/>
            <person name="Sade E."/>
            <person name="Hultman J."/>
            <person name="Auvinen P."/>
            <person name="Bjorkroth J."/>
        </authorList>
    </citation>
    <scope>NUCLEOTIDE SEQUENCE</scope>
    <source>
        <strain evidence="1">C220d</strain>
    </source>
</reference>